<organism evidence="3 4">
    <name type="scientific">Blautia liquoris</name>
    <dbReference type="NCBI Taxonomy" id="2779518"/>
    <lineage>
        <taxon>Bacteria</taxon>
        <taxon>Bacillati</taxon>
        <taxon>Bacillota</taxon>
        <taxon>Clostridia</taxon>
        <taxon>Lachnospirales</taxon>
        <taxon>Lachnospiraceae</taxon>
        <taxon>Blautia</taxon>
    </lineage>
</organism>
<dbReference type="EMBL" id="CP063304">
    <property type="protein sequence ID" value="QOV18034.1"/>
    <property type="molecule type" value="Genomic_DNA"/>
</dbReference>
<dbReference type="SMART" id="SM00646">
    <property type="entry name" value="Ami_3"/>
    <property type="match status" value="1"/>
</dbReference>
<feature type="domain" description="MurNAc-LAA" evidence="2">
    <location>
        <begin position="73"/>
        <end position="182"/>
    </location>
</feature>
<dbReference type="PANTHER" id="PTHR30404:SF0">
    <property type="entry name" value="N-ACETYLMURAMOYL-L-ALANINE AMIDASE AMIC"/>
    <property type="match status" value="1"/>
</dbReference>
<evidence type="ECO:0000256" key="1">
    <source>
        <dbReference type="ARBA" id="ARBA00022801"/>
    </source>
</evidence>
<evidence type="ECO:0000313" key="4">
    <source>
        <dbReference type="Proteomes" id="UP000593601"/>
    </source>
</evidence>
<evidence type="ECO:0000259" key="2">
    <source>
        <dbReference type="SMART" id="SM00646"/>
    </source>
</evidence>
<keyword evidence="1" id="KW-0378">Hydrolase</keyword>
<dbReference type="Gene3D" id="3.40.630.40">
    <property type="entry name" value="Zn-dependent exopeptidases"/>
    <property type="match status" value="1"/>
</dbReference>
<sequence length="191" mass="21426">MAIQVFIDQGHNPSGVNAGAEGFGYREQDITYMVGRYLADIMADDSRFEVMLSRPTPETSLGTSNATSLMERVNMANEWPADYFISIHVNSNPNPAVNGSEVYVYEFDDVASALAEQILLEIVRRTGTKNNGVRENPSLYVLRRTQMPAVLVELGYISNEDDVQKLVNDQYQFAYAIYVGLLNYLELPQIL</sequence>
<proteinExistence type="predicted"/>
<reference evidence="3 4" key="1">
    <citation type="submission" date="2020-10" db="EMBL/GenBank/DDBJ databases">
        <title>Blautia liquoris sp.nov., isolated from the mud in a fermentation cellar used for the production of Chinese strong-flavoured liquor.</title>
        <authorList>
            <person name="Lu L."/>
        </authorList>
    </citation>
    <scope>NUCLEOTIDE SEQUENCE [LARGE SCALE GENOMIC DNA]</scope>
    <source>
        <strain evidence="3 4">LZLJ-3</strain>
    </source>
</reference>
<dbReference type="CDD" id="cd02696">
    <property type="entry name" value="MurNAc-LAA"/>
    <property type="match status" value="1"/>
</dbReference>
<dbReference type="SUPFAM" id="SSF53187">
    <property type="entry name" value="Zn-dependent exopeptidases"/>
    <property type="match status" value="1"/>
</dbReference>
<dbReference type="InterPro" id="IPR002508">
    <property type="entry name" value="MurNAc-LAA_cat"/>
</dbReference>
<name>A0A7M2RDJ1_9FIRM</name>
<dbReference type="GO" id="GO:0030288">
    <property type="term" value="C:outer membrane-bounded periplasmic space"/>
    <property type="evidence" value="ECO:0007669"/>
    <property type="project" value="TreeGrafter"/>
</dbReference>
<dbReference type="InterPro" id="IPR050695">
    <property type="entry name" value="N-acetylmuramoyl_amidase_3"/>
</dbReference>
<dbReference type="KEGG" id="bliq:INP51_08175"/>
<gene>
    <name evidence="3" type="ORF">INP51_08175</name>
</gene>
<protein>
    <submittedName>
        <fullName evidence="3">N-acetylmuramoyl-L-alanine amidase</fullName>
    </submittedName>
</protein>
<dbReference type="Proteomes" id="UP000593601">
    <property type="component" value="Chromosome"/>
</dbReference>
<keyword evidence="4" id="KW-1185">Reference proteome</keyword>
<evidence type="ECO:0000313" key="3">
    <source>
        <dbReference type="EMBL" id="QOV18034.1"/>
    </source>
</evidence>
<dbReference type="RefSeq" id="WP_193734396.1">
    <property type="nucleotide sequence ID" value="NZ_CP063304.1"/>
</dbReference>
<dbReference type="Pfam" id="PF01520">
    <property type="entry name" value="Amidase_3"/>
    <property type="match status" value="1"/>
</dbReference>
<dbReference type="PANTHER" id="PTHR30404">
    <property type="entry name" value="N-ACETYLMURAMOYL-L-ALANINE AMIDASE"/>
    <property type="match status" value="1"/>
</dbReference>
<dbReference type="GO" id="GO:0009253">
    <property type="term" value="P:peptidoglycan catabolic process"/>
    <property type="evidence" value="ECO:0007669"/>
    <property type="project" value="InterPro"/>
</dbReference>
<accession>A0A7M2RDJ1</accession>
<dbReference type="GO" id="GO:0008745">
    <property type="term" value="F:N-acetylmuramoyl-L-alanine amidase activity"/>
    <property type="evidence" value="ECO:0007669"/>
    <property type="project" value="InterPro"/>
</dbReference>
<dbReference type="AlphaFoldDB" id="A0A7M2RDJ1"/>